<dbReference type="Proteomes" id="UP001492380">
    <property type="component" value="Unassembled WGS sequence"/>
</dbReference>
<dbReference type="PANTHER" id="PTHR10039">
    <property type="entry name" value="AMELOGENIN"/>
    <property type="match status" value="1"/>
</dbReference>
<protein>
    <recommendedName>
        <fullName evidence="7">NACHT domain-containing protein</fullName>
    </recommendedName>
</protein>
<gene>
    <name evidence="5" type="ORF">HDK90DRAFT_461120</name>
</gene>
<dbReference type="Pfam" id="PF22939">
    <property type="entry name" value="WHD_GPIID"/>
    <property type="match status" value="1"/>
</dbReference>
<keyword evidence="6" id="KW-1185">Reference proteome</keyword>
<evidence type="ECO:0008006" key="7">
    <source>
        <dbReference type="Google" id="ProtNLM"/>
    </source>
</evidence>
<evidence type="ECO:0000313" key="5">
    <source>
        <dbReference type="EMBL" id="KAK8246268.1"/>
    </source>
</evidence>
<name>A0ABR1Z1J8_9PEZI</name>
<feature type="domain" description="GPI inositol-deacylase winged helix" evidence="3">
    <location>
        <begin position="501"/>
        <end position="577"/>
    </location>
</feature>
<dbReference type="InterPro" id="IPR027417">
    <property type="entry name" value="P-loop_NTPase"/>
</dbReference>
<dbReference type="InterPro" id="IPR054471">
    <property type="entry name" value="GPIID_WHD"/>
</dbReference>
<dbReference type="PANTHER" id="PTHR10039:SF16">
    <property type="entry name" value="GPI INOSITOL-DEACYLASE"/>
    <property type="match status" value="1"/>
</dbReference>
<keyword evidence="1" id="KW-0677">Repeat</keyword>
<evidence type="ECO:0000313" key="6">
    <source>
        <dbReference type="Proteomes" id="UP001492380"/>
    </source>
</evidence>
<dbReference type="InterPro" id="IPR056884">
    <property type="entry name" value="NPHP3-like_N"/>
</dbReference>
<keyword evidence="2" id="KW-0732">Signal</keyword>
<comment type="caution">
    <text evidence="5">The sequence shown here is derived from an EMBL/GenBank/DDBJ whole genome shotgun (WGS) entry which is preliminary data.</text>
</comment>
<evidence type="ECO:0000256" key="1">
    <source>
        <dbReference type="ARBA" id="ARBA00022737"/>
    </source>
</evidence>
<accession>A0ABR1Z1J8</accession>
<reference evidence="5 6" key="1">
    <citation type="submission" date="2024-04" db="EMBL/GenBank/DDBJ databases">
        <title>Phyllosticta paracitricarpa is synonymous to the EU quarantine fungus P. citricarpa based on phylogenomic analyses.</title>
        <authorList>
            <consortium name="Lawrence Berkeley National Laboratory"/>
            <person name="Van Ingen-Buijs V.A."/>
            <person name="Van Westerhoven A.C."/>
            <person name="Haridas S."/>
            <person name="Skiadas P."/>
            <person name="Martin F."/>
            <person name="Groenewald J.Z."/>
            <person name="Crous P.W."/>
            <person name="Seidl M.F."/>
        </authorList>
    </citation>
    <scope>NUCLEOTIDE SEQUENCE [LARGE SCALE GENOMIC DNA]</scope>
    <source>
        <strain evidence="5 6">CBS 123374</strain>
    </source>
</reference>
<evidence type="ECO:0000259" key="3">
    <source>
        <dbReference type="Pfam" id="PF22939"/>
    </source>
</evidence>
<feature type="domain" description="Nephrocystin 3-like N-terminal" evidence="4">
    <location>
        <begin position="207"/>
        <end position="385"/>
    </location>
</feature>
<sequence>MAELLGIITGCITLVDATTKTCMVARMYIHSNRAVAEELTGLLGKFASYKGLIEIIRQQVELDKDDADRLSAIAWVSQPLEWSRRAIENLDVRLGSLPKNEKLGRIFFGKVIDKETAAHLKAFDDTLPLLQLALQSDQRVVSSKILERTTSIGQNVSDVKDLAVQQRDKKDAEEHARTIQKLKDRLNVIDPTVSRHAFLEDKSVAAGRWFLDHDFNSWIEESPCATNKILWLRGRSGMGKTILLSMATHHLQKKIGRTTRDAMAYFYCSSSDQGSQDAVTVLKSFIQQLLDQIPEGDLQKLFEQIPGGEETVIESLKKLVGSRSLSGDTILRWQTALQNLCALFDRVVLFLDALNESDGGDTDRLIGVISLCQTKIPNCQIMVSSTEAVDPLEHFKEFVPRLVEMKQMTVDEGITIFVAEKLERGDRLRSFPPHLKKRIQEEIESKAQGSFRWAECQMQALEGCRLPREVKAALDSMSPTLEDHYLKSLRNIPVGDAPYVQAAIFWLRFLIRPMKIEELREAMTLDTSDPVGPDDRLFDGETESILKRCGSLFSYNARLQSVQLAHDSVRTFLLSEPPQDESVKNYFLQERNRSINHWQLGHTMIKYLKMPCFDESVAEQEYSTGYMNWPFLGYVVDGLQRLMEYDLNARLLPQDERLEEIMLEFASDAYDVYCKAAGEKYREFQYETLTIVDDYDYSTNFE</sequence>
<organism evidence="5 6">
    <name type="scientific">Phyllosticta capitalensis</name>
    <dbReference type="NCBI Taxonomy" id="121624"/>
    <lineage>
        <taxon>Eukaryota</taxon>
        <taxon>Fungi</taxon>
        <taxon>Dikarya</taxon>
        <taxon>Ascomycota</taxon>
        <taxon>Pezizomycotina</taxon>
        <taxon>Dothideomycetes</taxon>
        <taxon>Dothideomycetes incertae sedis</taxon>
        <taxon>Botryosphaeriales</taxon>
        <taxon>Phyllostictaceae</taxon>
        <taxon>Phyllosticta</taxon>
    </lineage>
</organism>
<feature type="chain" id="PRO_5047482616" description="NACHT domain-containing protein" evidence="2">
    <location>
        <begin position="18"/>
        <end position="702"/>
    </location>
</feature>
<dbReference type="Gene3D" id="3.40.50.300">
    <property type="entry name" value="P-loop containing nucleotide triphosphate hydrolases"/>
    <property type="match status" value="1"/>
</dbReference>
<dbReference type="Pfam" id="PF24883">
    <property type="entry name" value="NPHP3_N"/>
    <property type="match status" value="1"/>
</dbReference>
<evidence type="ECO:0000259" key="4">
    <source>
        <dbReference type="Pfam" id="PF24883"/>
    </source>
</evidence>
<dbReference type="EMBL" id="JBBWRZ010000001">
    <property type="protein sequence ID" value="KAK8246268.1"/>
    <property type="molecule type" value="Genomic_DNA"/>
</dbReference>
<evidence type="ECO:0000256" key="2">
    <source>
        <dbReference type="SAM" id="SignalP"/>
    </source>
</evidence>
<dbReference type="SUPFAM" id="SSF52540">
    <property type="entry name" value="P-loop containing nucleoside triphosphate hydrolases"/>
    <property type="match status" value="1"/>
</dbReference>
<proteinExistence type="predicted"/>
<feature type="signal peptide" evidence="2">
    <location>
        <begin position="1"/>
        <end position="17"/>
    </location>
</feature>